<evidence type="ECO:0000256" key="4">
    <source>
        <dbReference type="ARBA" id="ARBA00023136"/>
    </source>
</evidence>
<dbReference type="GO" id="GO:0016020">
    <property type="term" value="C:membrane"/>
    <property type="evidence" value="ECO:0007669"/>
    <property type="project" value="UniProtKB-SubCell"/>
</dbReference>
<name>A0A023EY05_TRIIF</name>
<evidence type="ECO:0000313" key="6">
    <source>
        <dbReference type="EMBL" id="JAC13911.1"/>
    </source>
</evidence>
<evidence type="ECO:0000256" key="5">
    <source>
        <dbReference type="SAM" id="Phobius"/>
    </source>
</evidence>
<evidence type="ECO:0000256" key="2">
    <source>
        <dbReference type="ARBA" id="ARBA00022692"/>
    </source>
</evidence>
<dbReference type="Gene3D" id="1.10.3080.10">
    <property type="entry name" value="Clc chloride channel"/>
    <property type="match status" value="1"/>
</dbReference>
<feature type="non-terminal residue" evidence="6">
    <location>
        <position position="91"/>
    </location>
</feature>
<keyword evidence="3 5" id="KW-1133">Transmembrane helix</keyword>
<reference evidence="6" key="1">
    <citation type="journal article" date="2014" name="PLoS Negl. Trop. Dis.">
        <title>An updated insight into the Sialotranscriptome of Triatoma infestans: developmental stage and geographic variations.</title>
        <authorList>
            <person name="Schwarz A."/>
            <person name="Medrano-Mercado N."/>
            <person name="Schaub G.A."/>
            <person name="Struchiner C.J."/>
            <person name="Bargues M.D."/>
            <person name="Levy M.Z."/>
            <person name="Ribeiro J.M."/>
        </authorList>
    </citation>
    <scope>NUCLEOTIDE SEQUENCE</scope>
    <source>
        <strain evidence="6">Chile</strain>
        <tissue evidence="6">Salivary glands</tissue>
    </source>
</reference>
<evidence type="ECO:0000256" key="1">
    <source>
        <dbReference type="ARBA" id="ARBA00004141"/>
    </source>
</evidence>
<evidence type="ECO:0000256" key="3">
    <source>
        <dbReference type="ARBA" id="ARBA00022989"/>
    </source>
</evidence>
<dbReference type="AlphaFoldDB" id="A0A023EY05"/>
<dbReference type="GO" id="GO:0015108">
    <property type="term" value="F:chloride transmembrane transporter activity"/>
    <property type="evidence" value="ECO:0007669"/>
    <property type="project" value="InterPro"/>
</dbReference>
<comment type="subcellular location">
    <subcellularLocation>
        <location evidence="1">Membrane</location>
        <topology evidence="1">Multi-pass membrane protein</topology>
    </subcellularLocation>
</comment>
<keyword evidence="2 5" id="KW-0812">Transmembrane</keyword>
<keyword evidence="4 5" id="KW-0472">Membrane</keyword>
<dbReference type="Pfam" id="PF00654">
    <property type="entry name" value="Voltage_CLC"/>
    <property type="match status" value="1"/>
</dbReference>
<accession>A0A023EY05</accession>
<dbReference type="EMBL" id="GBBI01004801">
    <property type="protein sequence ID" value="JAC13911.1"/>
    <property type="molecule type" value="mRNA"/>
</dbReference>
<sequence length="91" mass="10701">MTYWSPTITFYIFISSLCAAFINRTLSIAYQDVLETAEFEHMTFFRPLNENITKFSQAEIPIYVLMGLCIGFCGAIWNYVQVYLNAFRKRF</sequence>
<feature type="transmembrane region" description="Helical" evidence="5">
    <location>
        <begin position="7"/>
        <end position="26"/>
    </location>
</feature>
<dbReference type="SUPFAM" id="SSF81340">
    <property type="entry name" value="Clc chloride channel"/>
    <property type="match status" value="1"/>
</dbReference>
<organism evidence="6">
    <name type="scientific">Triatoma infestans</name>
    <name type="common">Assassin bug</name>
    <dbReference type="NCBI Taxonomy" id="30076"/>
    <lineage>
        <taxon>Eukaryota</taxon>
        <taxon>Metazoa</taxon>
        <taxon>Ecdysozoa</taxon>
        <taxon>Arthropoda</taxon>
        <taxon>Hexapoda</taxon>
        <taxon>Insecta</taxon>
        <taxon>Pterygota</taxon>
        <taxon>Neoptera</taxon>
        <taxon>Paraneoptera</taxon>
        <taxon>Hemiptera</taxon>
        <taxon>Heteroptera</taxon>
        <taxon>Panheteroptera</taxon>
        <taxon>Cimicomorpha</taxon>
        <taxon>Reduviidae</taxon>
        <taxon>Triatominae</taxon>
        <taxon>Triatoma</taxon>
    </lineage>
</organism>
<dbReference type="InterPro" id="IPR001807">
    <property type="entry name" value="ClC"/>
</dbReference>
<proteinExistence type="evidence at transcript level"/>
<protein>
    <submittedName>
        <fullName evidence="6">Putative secreted peptide</fullName>
    </submittedName>
</protein>
<dbReference type="InterPro" id="IPR014743">
    <property type="entry name" value="Cl-channel_core"/>
</dbReference>
<feature type="transmembrane region" description="Helical" evidence="5">
    <location>
        <begin position="60"/>
        <end position="80"/>
    </location>
</feature>